<feature type="non-terminal residue" evidence="6">
    <location>
        <position position="161"/>
    </location>
</feature>
<reference evidence="6" key="1">
    <citation type="submission" date="2022-11" db="EMBL/GenBank/DDBJ databases">
        <title>Centuries of genome instability and evolution in soft-shell clam transmissible cancer (bioRxiv).</title>
        <authorList>
            <person name="Hart S.F.M."/>
            <person name="Yonemitsu M.A."/>
            <person name="Giersch R.M."/>
            <person name="Beal B.F."/>
            <person name="Arriagada G."/>
            <person name="Davis B.W."/>
            <person name="Ostrander E.A."/>
            <person name="Goff S.P."/>
            <person name="Metzger M.J."/>
        </authorList>
    </citation>
    <scope>NUCLEOTIDE SEQUENCE</scope>
    <source>
        <strain evidence="6">MELC-2E11</strain>
        <tissue evidence="6">Siphon/mantle</tissue>
    </source>
</reference>
<dbReference type="InterPro" id="IPR052065">
    <property type="entry name" value="Compl_asym_regulator"/>
</dbReference>
<evidence type="ECO:0000256" key="5">
    <source>
        <dbReference type="ARBA" id="ARBA00023157"/>
    </source>
</evidence>
<keyword evidence="5" id="KW-1015">Disulfide bond</keyword>
<dbReference type="EMBL" id="CP111027">
    <property type="protein sequence ID" value="WAR30079.1"/>
    <property type="molecule type" value="Genomic_DNA"/>
</dbReference>
<keyword evidence="2" id="KW-0964">Secreted</keyword>
<dbReference type="InterPro" id="IPR000884">
    <property type="entry name" value="TSP1_rpt"/>
</dbReference>
<sequence>DGHWSIWEIWGGCDVTCGKGIKSRSRTCNNPPPAGGGFDCVGSTAETDYTAVGVDGRGGEYAVLVVVPGSKGEIEAVIIPGPLMTGTIVLVTAWITAYVRRIAAQYTADGMDGRSGEHAVLVVEPGSKGEIEAVIIPGPQRTGTTVLVTALITAYVRRCTA</sequence>
<feature type="non-terminal residue" evidence="6">
    <location>
        <position position="1"/>
    </location>
</feature>
<dbReference type="PANTHER" id="PTHR22906">
    <property type="entry name" value="PROPERDIN"/>
    <property type="match status" value="1"/>
</dbReference>
<keyword evidence="7" id="KW-1185">Reference proteome</keyword>
<gene>
    <name evidence="6" type="ORF">MAR_003647</name>
</gene>
<evidence type="ECO:0000256" key="4">
    <source>
        <dbReference type="ARBA" id="ARBA00022737"/>
    </source>
</evidence>
<protein>
    <submittedName>
        <fullName evidence="6">MLP-like protein</fullName>
    </submittedName>
</protein>
<dbReference type="Pfam" id="PF00090">
    <property type="entry name" value="TSP_1"/>
    <property type="match status" value="1"/>
</dbReference>
<dbReference type="SMART" id="SM00209">
    <property type="entry name" value="TSP1"/>
    <property type="match status" value="1"/>
</dbReference>
<dbReference type="SUPFAM" id="SSF82895">
    <property type="entry name" value="TSP-1 type 1 repeat"/>
    <property type="match status" value="1"/>
</dbReference>
<evidence type="ECO:0000256" key="1">
    <source>
        <dbReference type="ARBA" id="ARBA00004613"/>
    </source>
</evidence>
<keyword evidence="4" id="KW-0677">Repeat</keyword>
<keyword evidence="3" id="KW-0732">Signal</keyword>
<evidence type="ECO:0000256" key="2">
    <source>
        <dbReference type="ARBA" id="ARBA00022525"/>
    </source>
</evidence>
<evidence type="ECO:0000313" key="6">
    <source>
        <dbReference type="EMBL" id="WAR30079.1"/>
    </source>
</evidence>
<evidence type="ECO:0000256" key="3">
    <source>
        <dbReference type="ARBA" id="ARBA00022729"/>
    </source>
</evidence>
<evidence type="ECO:0000313" key="7">
    <source>
        <dbReference type="Proteomes" id="UP001164746"/>
    </source>
</evidence>
<dbReference type="PANTHER" id="PTHR22906:SF43">
    <property type="entry name" value="PROPERDIN"/>
    <property type="match status" value="1"/>
</dbReference>
<dbReference type="Proteomes" id="UP001164746">
    <property type="component" value="Chromosome 16"/>
</dbReference>
<proteinExistence type="predicted"/>
<dbReference type="Gene3D" id="2.20.100.10">
    <property type="entry name" value="Thrombospondin type-1 (TSP1) repeat"/>
    <property type="match status" value="1"/>
</dbReference>
<comment type="subcellular location">
    <subcellularLocation>
        <location evidence="1">Secreted</location>
    </subcellularLocation>
</comment>
<dbReference type="PROSITE" id="PS50092">
    <property type="entry name" value="TSP1"/>
    <property type="match status" value="1"/>
</dbReference>
<accession>A0ABY7G9G7</accession>
<name>A0ABY7G9G7_MYAAR</name>
<organism evidence="6 7">
    <name type="scientific">Mya arenaria</name>
    <name type="common">Soft-shell clam</name>
    <dbReference type="NCBI Taxonomy" id="6604"/>
    <lineage>
        <taxon>Eukaryota</taxon>
        <taxon>Metazoa</taxon>
        <taxon>Spiralia</taxon>
        <taxon>Lophotrochozoa</taxon>
        <taxon>Mollusca</taxon>
        <taxon>Bivalvia</taxon>
        <taxon>Autobranchia</taxon>
        <taxon>Heteroconchia</taxon>
        <taxon>Euheterodonta</taxon>
        <taxon>Imparidentia</taxon>
        <taxon>Neoheterodontei</taxon>
        <taxon>Myida</taxon>
        <taxon>Myoidea</taxon>
        <taxon>Myidae</taxon>
        <taxon>Mya</taxon>
    </lineage>
</organism>
<dbReference type="InterPro" id="IPR036383">
    <property type="entry name" value="TSP1_rpt_sf"/>
</dbReference>